<feature type="domain" description="Lcl C-terminal" evidence="2">
    <location>
        <begin position="72"/>
        <end position="218"/>
    </location>
</feature>
<keyword evidence="1" id="KW-0732">Signal</keyword>
<evidence type="ECO:0000259" key="2">
    <source>
        <dbReference type="Pfam" id="PF07603"/>
    </source>
</evidence>
<feature type="chain" id="PRO_5020552437" evidence="1">
    <location>
        <begin position="27"/>
        <end position="221"/>
    </location>
</feature>
<reference evidence="3 4" key="1">
    <citation type="submission" date="2019-03" db="EMBL/GenBank/DDBJ databases">
        <title>Genomic Encyclopedia of Type Strains, Phase IV (KMG-IV): sequencing the most valuable type-strain genomes for metagenomic binning, comparative biology and taxonomic classification.</title>
        <authorList>
            <person name="Goeker M."/>
        </authorList>
    </citation>
    <scope>NUCLEOTIDE SEQUENCE [LARGE SCALE GENOMIC DNA]</scope>
    <source>
        <strain evidence="3 4">DSM 1837</strain>
    </source>
</reference>
<protein>
    <submittedName>
        <fullName evidence="3">Uncharacterized protein DUF1566</fullName>
    </submittedName>
</protein>
<dbReference type="EMBL" id="SLXH01000005">
    <property type="protein sequence ID" value="TCP19441.1"/>
    <property type="molecule type" value="Genomic_DNA"/>
</dbReference>
<evidence type="ECO:0000313" key="4">
    <source>
        <dbReference type="Proteomes" id="UP000295182"/>
    </source>
</evidence>
<feature type="signal peptide" evidence="1">
    <location>
        <begin position="1"/>
        <end position="26"/>
    </location>
</feature>
<proteinExistence type="predicted"/>
<evidence type="ECO:0000256" key="1">
    <source>
        <dbReference type="SAM" id="SignalP"/>
    </source>
</evidence>
<gene>
    <name evidence="3" type="ORF">EV674_105119</name>
</gene>
<sequence>MKPLVPVFCQALVCLASAVAPALAPAQPAAPAALAAPEAEATDAAAMSADSTAAAVPAKAQWVLSADGAYAIDQRAHLAWPRCVHGMRWNGRTCTGQPLLLTYTEAAALATARWKAEGVRWRLPRVNELRRLVNKRADPPGLDPELFPNAPQDWHWTGTANIKTFSVNAYKYDNVQQGNSDRSANQMAFTQGWAVDLSSGEARGDIAKSELLPVRLVRPRP</sequence>
<dbReference type="AlphaFoldDB" id="A0A4R2NDW4"/>
<dbReference type="RefSeq" id="WP_306418959.1">
    <property type="nucleotide sequence ID" value="NZ_QXNC01000003.1"/>
</dbReference>
<dbReference type="Pfam" id="PF07603">
    <property type="entry name" value="Lcl_C"/>
    <property type="match status" value="1"/>
</dbReference>
<accession>A0A4R2NDW4</accession>
<evidence type="ECO:0000313" key="3">
    <source>
        <dbReference type="EMBL" id="TCP19441.1"/>
    </source>
</evidence>
<name>A0A4R2NDW4_9BURK</name>
<dbReference type="Proteomes" id="UP000295182">
    <property type="component" value="Unassembled WGS sequence"/>
</dbReference>
<organism evidence="3 4">
    <name type="scientific">Simplicispira metamorpha</name>
    <dbReference type="NCBI Taxonomy" id="80881"/>
    <lineage>
        <taxon>Bacteria</taxon>
        <taxon>Pseudomonadati</taxon>
        <taxon>Pseudomonadota</taxon>
        <taxon>Betaproteobacteria</taxon>
        <taxon>Burkholderiales</taxon>
        <taxon>Comamonadaceae</taxon>
        <taxon>Simplicispira</taxon>
    </lineage>
</organism>
<comment type="caution">
    <text evidence="3">The sequence shown here is derived from an EMBL/GenBank/DDBJ whole genome shotgun (WGS) entry which is preliminary data.</text>
</comment>
<keyword evidence="4" id="KW-1185">Reference proteome</keyword>
<dbReference type="InterPro" id="IPR011460">
    <property type="entry name" value="Lcl_C"/>
</dbReference>